<name>A0ABN4YSH4_SPOUR</name>
<dbReference type="EMBL" id="CP015108">
    <property type="protein sequence ID" value="ARF12920.1"/>
    <property type="molecule type" value="Genomic_DNA"/>
</dbReference>
<accession>A0ABN4YSH4</accession>
<gene>
    <name evidence="2" type="ORF">SporoS204_01250</name>
</gene>
<evidence type="ECO:0000256" key="1">
    <source>
        <dbReference type="SAM" id="Phobius"/>
    </source>
</evidence>
<evidence type="ECO:0000313" key="3">
    <source>
        <dbReference type="Proteomes" id="UP000192486"/>
    </source>
</evidence>
<evidence type="ECO:0008006" key="4">
    <source>
        <dbReference type="Google" id="ProtNLM"/>
    </source>
</evidence>
<keyword evidence="1" id="KW-1133">Transmembrane helix</keyword>
<dbReference type="RefSeq" id="WP_037561783.1">
    <property type="nucleotide sequence ID" value="NZ_CP015108.1"/>
</dbReference>
<keyword evidence="3" id="KW-1185">Reference proteome</keyword>
<feature type="transmembrane region" description="Helical" evidence="1">
    <location>
        <begin position="52"/>
        <end position="74"/>
    </location>
</feature>
<protein>
    <recommendedName>
        <fullName evidence="4">DUF3953 domain-containing protein</fullName>
    </recommendedName>
</protein>
<feature type="transmembrane region" description="Helical" evidence="1">
    <location>
        <begin position="27"/>
        <end position="45"/>
    </location>
</feature>
<keyword evidence="1" id="KW-0472">Membrane</keyword>
<evidence type="ECO:0000313" key="2">
    <source>
        <dbReference type="EMBL" id="ARF12920.1"/>
    </source>
</evidence>
<reference evidence="2 3" key="1">
    <citation type="submission" date="2016-04" db="EMBL/GenBank/DDBJ databases">
        <title>Comparative Genomics and Epigenetics of Sporosarcina ureae.</title>
        <authorList>
            <person name="Oliver A.S."/>
            <person name="Cooper K.K."/>
        </authorList>
    </citation>
    <scope>NUCLEOTIDE SEQUENCE [LARGE SCALE GENOMIC DNA]</scope>
    <source>
        <strain evidence="2 3">S204</strain>
    </source>
</reference>
<proteinExistence type="predicted"/>
<sequence length="75" mass="8207">MNIIIAILGVIVASVSSYSLLTGENVTLPYMQILLGVMLLLLGFSQLKANRIGLAIFLFFAAAFSLFININILFR</sequence>
<dbReference type="InterPro" id="IPR025018">
    <property type="entry name" value="DUF3953"/>
</dbReference>
<dbReference type="Proteomes" id="UP000192486">
    <property type="component" value="Chromosome"/>
</dbReference>
<organism evidence="2 3">
    <name type="scientific">Sporosarcina ureae</name>
    <dbReference type="NCBI Taxonomy" id="1571"/>
    <lineage>
        <taxon>Bacteria</taxon>
        <taxon>Bacillati</taxon>
        <taxon>Bacillota</taxon>
        <taxon>Bacilli</taxon>
        <taxon>Bacillales</taxon>
        <taxon>Caryophanaceae</taxon>
        <taxon>Sporosarcina</taxon>
    </lineage>
</organism>
<keyword evidence="1" id="KW-0812">Transmembrane</keyword>
<dbReference type="Pfam" id="PF13129">
    <property type="entry name" value="DUF3953"/>
    <property type="match status" value="1"/>
</dbReference>